<dbReference type="PANTHER" id="PTHR11610">
    <property type="entry name" value="LIPASE"/>
    <property type="match status" value="1"/>
</dbReference>
<dbReference type="InterPro" id="IPR029058">
    <property type="entry name" value="AB_hydrolase_fold"/>
</dbReference>
<dbReference type="GO" id="GO:0004465">
    <property type="term" value="F:lipoprotein lipase activity"/>
    <property type="evidence" value="ECO:0007669"/>
    <property type="project" value="TreeGrafter"/>
</dbReference>
<keyword evidence="7" id="KW-1185">Reference proteome</keyword>
<evidence type="ECO:0000256" key="4">
    <source>
        <dbReference type="RuleBase" id="RU004262"/>
    </source>
</evidence>
<evidence type="ECO:0000256" key="3">
    <source>
        <dbReference type="ARBA" id="ARBA00022525"/>
    </source>
</evidence>
<comment type="similarity">
    <text evidence="2 4">Belongs to the AB hydrolase superfamily. Lipase family.</text>
</comment>
<dbReference type="GO" id="GO:0034185">
    <property type="term" value="F:apolipoprotein binding"/>
    <property type="evidence" value="ECO:0007669"/>
    <property type="project" value="TreeGrafter"/>
</dbReference>
<reference evidence="6" key="2">
    <citation type="submission" date="2025-09" db="UniProtKB">
        <authorList>
            <consortium name="Ensembl"/>
        </authorList>
    </citation>
    <scope>IDENTIFICATION</scope>
</reference>
<dbReference type="PRINTS" id="PR00821">
    <property type="entry name" value="TAGLIPASE"/>
</dbReference>
<reference evidence="6" key="1">
    <citation type="submission" date="2025-08" db="UniProtKB">
        <authorList>
            <consortium name="Ensembl"/>
        </authorList>
    </citation>
    <scope>IDENTIFICATION</scope>
</reference>
<dbReference type="SUPFAM" id="SSF53474">
    <property type="entry name" value="alpha/beta-Hydrolases"/>
    <property type="match status" value="1"/>
</dbReference>
<sequence length="350" mass="39560">TMDPKPVLRMKMPHITSTVFKLYSDGAKDMEDWCTVEAFRPHTQTSCGFNSSHPLIIITHGWSVRPVLSTPPGSTNNNATSPPFHINTKIVIFVCQEFYQFPAEKVHLIGYSLGAHISGFAGSYLGGPGKIGRITGLDPAGPLFEERMGLSVGIKQPVAHVDFYPNGGDFQPGCHTFQSLMEHIALHGINDFEQTVKCAHERSVYLFIDSLLNKDKQILAYRCSDDNAFEKGTCLDCRKNKCNTLGHNVRRTRSHMPYKRKCTQWCPMSLTDKTHSSMYLGNTVECQNLTTVSVSMMFHICMFINCLWFIEHAWETVFNPIKMKICEVICIFTNYLERQGPEKVPFFDGL</sequence>
<dbReference type="GeneTree" id="ENSGT00940000157602"/>
<dbReference type="Proteomes" id="UP000694557">
    <property type="component" value="Unassembled WGS sequence"/>
</dbReference>
<dbReference type="Gene3D" id="3.40.50.1820">
    <property type="entry name" value="alpha/beta hydrolase"/>
    <property type="match status" value="2"/>
</dbReference>
<proteinExistence type="inferred from homology"/>
<evidence type="ECO:0000256" key="1">
    <source>
        <dbReference type="ARBA" id="ARBA00004613"/>
    </source>
</evidence>
<dbReference type="PANTHER" id="PTHR11610:SF2">
    <property type="entry name" value="HEPATIC TRIACYLGLYCEROL LIPASE"/>
    <property type="match status" value="1"/>
</dbReference>
<dbReference type="AlphaFoldDB" id="A0A8C7NAV2"/>
<dbReference type="GO" id="GO:0016042">
    <property type="term" value="P:lipid catabolic process"/>
    <property type="evidence" value="ECO:0007669"/>
    <property type="project" value="TreeGrafter"/>
</dbReference>
<dbReference type="GO" id="GO:0005615">
    <property type="term" value="C:extracellular space"/>
    <property type="evidence" value="ECO:0007669"/>
    <property type="project" value="TreeGrafter"/>
</dbReference>
<protein>
    <submittedName>
        <fullName evidence="6">Lipase, hepatic a</fullName>
    </submittedName>
</protein>
<dbReference type="Ensembl" id="ENSOKIT00005122884.1">
    <property type="protein sequence ID" value="ENSOKIP00005114856.1"/>
    <property type="gene ID" value="ENSOKIG00005049855.1"/>
</dbReference>
<comment type="subcellular location">
    <subcellularLocation>
        <location evidence="1">Secreted</location>
    </subcellularLocation>
</comment>
<organism evidence="6 7">
    <name type="scientific">Oncorhynchus kisutch</name>
    <name type="common">Coho salmon</name>
    <name type="synonym">Salmo kisutch</name>
    <dbReference type="NCBI Taxonomy" id="8019"/>
    <lineage>
        <taxon>Eukaryota</taxon>
        <taxon>Metazoa</taxon>
        <taxon>Chordata</taxon>
        <taxon>Craniata</taxon>
        <taxon>Vertebrata</taxon>
        <taxon>Euteleostomi</taxon>
        <taxon>Actinopterygii</taxon>
        <taxon>Neopterygii</taxon>
        <taxon>Teleostei</taxon>
        <taxon>Protacanthopterygii</taxon>
        <taxon>Salmoniformes</taxon>
        <taxon>Salmonidae</taxon>
        <taxon>Salmoninae</taxon>
        <taxon>Oncorhynchus</taxon>
    </lineage>
</organism>
<evidence type="ECO:0000256" key="2">
    <source>
        <dbReference type="ARBA" id="ARBA00010701"/>
    </source>
</evidence>
<evidence type="ECO:0000259" key="5">
    <source>
        <dbReference type="Pfam" id="PF00151"/>
    </source>
</evidence>
<dbReference type="InterPro" id="IPR013818">
    <property type="entry name" value="Lipase"/>
</dbReference>
<name>A0A8C7NAV2_ONCKI</name>
<evidence type="ECO:0000313" key="7">
    <source>
        <dbReference type="Proteomes" id="UP000694557"/>
    </source>
</evidence>
<accession>A0A8C7NAV2</accession>
<dbReference type="InterPro" id="IPR000734">
    <property type="entry name" value="TAG_lipase"/>
</dbReference>
<evidence type="ECO:0000313" key="6">
    <source>
        <dbReference type="Ensembl" id="ENSOKIP00005114856.1"/>
    </source>
</evidence>
<keyword evidence="3" id="KW-0964">Secreted</keyword>
<dbReference type="Pfam" id="PF00151">
    <property type="entry name" value="Lipase"/>
    <property type="match status" value="1"/>
</dbReference>
<gene>
    <name evidence="6" type="primary">LIPC</name>
</gene>
<feature type="domain" description="Lipase" evidence="5">
    <location>
        <begin position="146"/>
        <end position="254"/>
    </location>
</feature>